<protein>
    <submittedName>
        <fullName evidence="2">Uncharacterized protein</fullName>
    </submittedName>
</protein>
<organism evidence="2 3">
    <name type="scientific">Klebsormidium nitens</name>
    <name type="common">Green alga</name>
    <name type="synonym">Ulothrix nitens</name>
    <dbReference type="NCBI Taxonomy" id="105231"/>
    <lineage>
        <taxon>Eukaryota</taxon>
        <taxon>Viridiplantae</taxon>
        <taxon>Streptophyta</taxon>
        <taxon>Klebsormidiophyceae</taxon>
        <taxon>Klebsormidiales</taxon>
        <taxon>Klebsormidiaceae</taxon>
        <taxon>Klebsormidium</taxon>
    </lineage>
</organism>
<gene>
    <name evidence="2" type="ORF">KFL_004560060</name>
</gene>
<keyword evidence="1" id="KW-0732">Signal</keyword>
<keyword evidence="3" id="KW-1185">Reference proteome</keyword>
<sequence length="468" mass="49000">MLAFLMSRCLLVCQLGLLFAALSAVQAVHDTVQEWVALALGGQPLRRAAGLAVLVSEALAGRFSGSPAASVAGSAAAEGGMRVLLVQVASQLAGPAAVWLLACALLALQLRTTGLPRTAFSAGPRKARADGLLTTSNFDCVVRPRATVEPADDCLSLASGQGKEQSTGTLAMEKSRPEARLHRLIHGTTRQEWNICNTFGDGLSSPSSYDLGEVLDETSKSGVGDAGDTAVPCPAVRPPFHTRSNARAIRAAARLLVHVLGRMQPADVLLPYRPLRCARLLLGVPLAASAGQLAWVAVSGSVVCAALGLLPLYPGADGGRLLCAVLGSPPAYWAGLAVPCSRVEHAQRLWAGAAVTLLTLWDVAQLGAEAWARPPWLCHKRRRPCEPAVDFPEPGSSGVGEESAGRWRAPRCACGAPMVLRSVCHRKGTGACQYDGGTSRRADVGSASTYFLRRAGPGAECWQQRPCS</sequence>
<feature type="chain" id="PRO_5012349831" evidence="1">
    <location>
        <begin position="28"/>
        <end position="468"/>
    </location>
</feature>
<accession>A0A1Y1ICR0</accession>
<evidence type="ECO:0000313" key="3">
    <source>
        <dbReference type="Proteomes" id="UP000054558"/>
    </source>
</evidence>
<dbReference type="EMBL" id="DF237405">
    <property type="protein sequence ID" value="GAQ88745.1"/>
    <property type="molecule type" value="Genomic_DNA"/>
</dbReference>
<dbReference type="AlphaFoldDB" id="A0A1Y1ICR0"/>
<reference evidence="2 3" key="1">
    <citation type="journal article" date="2014" name="Nat. Commun.">
        <title>Klebsormidium flaccidum genome reveals primary factors for plant terrestrial adaptation.</title>
        <authorList>
            <person name="Hori K."/>
            <person name="Maruyama F."/>
            <person name="Fujisawa T."/>
            <person name="Togashi T."/>
            <person name="Yamamoto N."/>
            <person name="Seo M."/>
            <person name="Sato S."/>
            <person name="Yamada T."/>
            <person name="Mori H."/>
            <person name="Tajima N."/>
            <person name="Moriyama T."/>
            <person name="Ikeuchi M."/>
            <person name="Watanabe M."/>
            <person name="Wada H."/>
            <person name="Kobayashi K."/>
            <person name="Saito M."/>
            <person name="Masuda T."/>
            <person name="Sasaki-Sekimoto Y."/>
            <person name="Mashiguchi K."/>
            <person name="Awai K."/>
            <person name="Shimojima M."/>
            <person name="Masuda S."/>
            <person name="Iwai M."/>
            <person name="Nobusawa T."/>
            <person name="Narise T."/>
            <person name="Kondo S."/>
            <person name="Saito H."/>
            <person name="Sato R."/>
            <person name="Murakawa M."/>
            <person name="Ihara Y."/>
            <person name="Oshima-Yamada Y."/>
            <person name="Ohtaka K."/>
            <person name="Satoh M."/>
            <person name="Sonobe K."/>
            <person name="Ishii M."/>
            <person name="Ohtani R."/>
            <person name="Kanamori-Sato M."/>
            <person name="Honoki R."/>
            <person name="Miyazaki D."/>
            <person name="Mochizuki H."/>
            <person name="Umetsu J."/>
            <person name="Higashi K."/>
            <person name="Shibata D."/>
            <person name="Kamiya Y."/>
            <person name="Sato N."/>
            <person name="Nakamura Y."/>
            <person name="Tabata S."/>
            <person name="Ida S."/>
            <person name="Kurokawa K."/>
            <person name="Ohta H."/>
        </authorList>
    </citation>
    <scope>NUCLEOTIDE SEQUENCE [LARGE SCALE GENOMIC DNA]</scope>
    <source>
        <strain evidence="2 3">NIES-2285</strain>
    </source>
</reference>
<evidence type="ECO:0000256" key="1">
    <source>
        <dbReference type="SAM" id="SignalP"/>
    </source>
</evidence>
<name>A0A1Y1ICR0_KLENI</name>
<feature type="signal peptide" evidence="1">
    <location>
        <begin position="1"/>
        <end position="27"/>
    </location>
</feature>
<dbReference type="Proteomes" id="UP000054558">
    <property type="component" value="Unassembled WGS sequence"/>
</dbReference>
<evidence type="ECO:0000313" key="2">
    <source>
        <dbReference type="EMBL" id="GAQ88745.1"/>
    </source>
</evidence>
<proteinExistence type="predicted"/>